<protein>
    <submittedName>
        <fullName evidence="1">Uncharacterized protein</fullName>
    </submittedName>
</protein>
<reference evidence="2" key="1">
    <citation type="journal article" date="2019" name="Int. J. Syst. Evol. Microbiol.">
        <title>The Global Catalogue of Microorganisms (GCM) 10K type strain sequencing project: providing services to taxonomists for standard genome sequencing and annotation.</title>
        <authorList>
            <consortium name="The Broad Institute Genomics Platform"/>
            <consortium name="The Broad Institute Genome Sequencing Center for Infectious Disease"/>
            <person name="Wu L."/>
            <person name="Ma J."/>
        </authorList>
    </citation>
    <scope>NUCLEOTIDE SEQUENCE [LARGE SCALE GENOMIC DNA]</scope>
    <source>
        <strain evidence="2">DT43</strain>
    </source>
</reference>
<keyword evidence="2" id="KW-1185">Reference proteome</keyword>
<dbReference type="Proteomes" id="UP001596110">
    <property type="component" value="Unassembled WGS sequence"/>
</dbReference>
<sequence length="110" mass="12863">MPVNSSDNHDKVIIGRSLKFKYSFPDLTFENWEQYGKGLGAVLELNDDEQISIIPEKNEKVLKITILLPRSTKNKVNEKLKKYFSKREIERFPTATSFTPRFIDIEELIE</sequence>
<accession>A0ABW0UFI1</accession>
<organism evidence="1 2">
    <name type="scientific">Streptococcus caledonicus</name>
    <dbReference type="NCBI Taxonomy" id="2614158"/>
    <lineage>
        <taxon>Bacteria</taxon>
        <taxon>Bacillati</taxon>
        <taxon>Bacillota</taxon>
        <taxon>Bacilli</taxon>
        <taxon>Lactobacillales</taxon>
        <taxon>Streptococcaceae</taxon>
        <taxon>Streptococcus</taxon>
    </lineage>
</organism>
<dbReference type="EMBL" id="JBHSOJ010000033">
    <property type="protein sequence ID" value="MFC5632092.1"/>
    <property type="molecule type" value="Genomic_DNA"/>
</dbReference>
<name>A0ABW0UFI1_9STRE</name>
<dbReference type="RefSeq" id="WP_156805872.1">
    <property type="nucleotide sequence ID" value="NZ_JBHSOJ010000033.1"/>
</dbReference>
<evidence type="ECO:0000313" key="2">
    <source>
        <dbReference type="Proteomes" id="UP001596110"/>
    </source>
</evidence>
<gene>
    <name evidence="1" type="ORF">ACFPQ3_11220</name>
</gene>
<comment type="caution">
    <text evidence="1">The sequence shown here is derived from an EMBL/GenBank/DDBJ whole genome shotgun (WGS) entry which is preliminary data.</text>
</comment>
<evidence type="ECO:0000313" key="1">
    <source>
        <dbReference type="EMBL" id="MFC5632092.1"/>
    </source>
</evidence>
<proteinExistence type="predicted"/>